<name>A0ABN0RUE0_9BACT</name>
<dbReference type="InterPro" id="IPR027417">
    <property type="entry name" value="P-loop_NTPase"/>
</dbReference>
<proteinExistence type="predicted"/>
<dbReference type="RefSeq" id="WP_051508811.1">
    <property type="nucleotide sequence ID" value="NZ_KK073873.1"/>
</dbReference>
<reference evidence="1" key="1">
    <citation type="submission" date="2013-07" db="EMBL/GenBank/DDBJ databases">
        <authorList>
            <consortium name="DOE Joint Genome Institute"/>
            <person name="Anderson I."/>
            <person name="Huntemann M."/>
            <person name="Han J."/>
            <person name="Chen A."/>
            <person name="Kyrpides N."/>
            <person name="Mavromatis K."/>
            <person name="Markowitz V."/>
            <person name="Palaniappan K."/>
            <person name="Ivanova N."/>
            <person name="Schaumberg A."/>
            <person name="Pati A."/>
            <person name="Liolios K."/>
            <person name="Nordberg H.P."/>
            <person name="Cantor M.N."/>
            <person name="Hua S.X."/>
            <person name="Woyke T."/>
        </authorList>
    </citation>
    <scope>NUCLEOTIDE SEQUENCE [LARGE SCALE GENOMIC DNA]</scope>
    <source>
        <strain evidence="1">DSM 17970</strain>
    </source>
</reference>
<dbReference type="Proteomes" id="UP000243438">
    <property type="component" value="Unassembled WGS sequence"/>
</dbReference>
<comment type="caution">
    <text evidence="1">The sequence shown here is derived from an EMBL/GenBank/DDBJ whole genome shotgun (WGS) entry which is preliminary data.</text>
</comment>
<gene>
    <name evidence="1" type="ORF">XylorDRAFT_0217</name>
</gene>
<accession>A0ABN0RUE0</accession>
<dbReference type="Gene3D" id="3.40.50.300">
    <property type="entry name" value="P-loop containing nucleotide triphosphate hydrolases"/>
    <property type="match status" value="1"/>
</dbReference>
<evidence type="ECO:0000313" key="1">
    <source>
        <dbReference type="EMBL" id="EXG77867.1"/>
    </source>
</evidence>
<protein>
    <recommendedName>
        <fullName evidence="3">HPr kinase/phosphorylase C-terminal domain-containing protein</fullName>
    </recommendedName>
</protein>
<evidence type="ECO:0008006" key="3">
    <source>
        <dbReference type="Google" id="ProtNLM"/>
    </source>
</evidence>
<organism evidence="1 2">
    <name type="scientific">Xylanibacter oryzae DSM 17970</name>
    <dbReference type="NCBI Taxonomy" id="915438"/>
    <lineage>
        <taxon>Bacteria</taxon>
        <taxon>Pseudomonadati</taxon>
        <taxon>Bacteroidota</taxon>
        <taxon>Bacteroidia</taxon>
        <taxon>Bacteroidales</taxon>
        <taxon>Prevotellaceae</taxon>
        <taxon>Xylanibacter</taxon>
    </lineage>
</organism>
<dbReference type="EMBL" id="JFBS01000001">
    <property type="protein sequence ID" value="EXG77867.1"/>
    <property type="molecule type" value="Genomic_DNA"/>
</dbReference>
<dbReference type="SUPFAM" id="SSF53795">
    <property type="entry name" value="PEP carboxykinase-like"/>
    <property type="match status" value="1"/>
</dbReference>
<keyword evidence="2" id="KW-1185">Reference proteome</keyword>
<sequence length="302" mass="34681">MIKYLGFGLNINSEIEFPELLEADFMTPDIEILLGKVPEIKDSINFSSPNFEYNINDNEFAFKVKNTAFYYATSGRKIIVEPIGEIKKMRDIRLYILATVMAAILLQRRLMPLHSSAISYHGELYCICGDSGAGKTTTVSYLSNKGYDIFSDDILVLNKDKSNSITACASYPMIKLWSDTLDDMHCSKYSEKSFPIMSGMDKYGFFFHKRFNTNRLMIKKIFIIKRQECHDILIKEIKGFEAFTSLMKQIYRPMLIQSNSLKQLCFMIISNLAKDSKIYEISRPINCVPKTLSNQIESIILN</sequence>
<evidence type="ECO:0000313" key="2">
    <source>
        <dbReference type="Proteomes" id="UP000243438"/>
    </source>
</evidence>